<dbReference type="InterPro" id="IPR019410">
    <property type="entry name" value="Methyltransf_16"/>
</dbReference>
<sequence length="288" mass="31924">MSEAAVSNRNGKHPIAMAFQSITSSSSSTTSCSSSSIKTKILELSWRQEHNHSKSYPFRDSICRPSSTTAEPLEIRLEQQQCGEQNGTGTGAVVWNAAHVLGSFMCKESRTRPRDDPLIPPRGRVCDLGCGTGLTGLVAAALQEPEGEVCFTDIGKVLELTQTNIDSCFSRNWARTPWAGSKNTLVQEYWWGSGTLGKKGFDIILIADCILPKLYPIGPLVDAIDELLTDDGSAFVSYEHRTWFEFDPADKFKELCVEKGLEVVEVAEDRLHEVYRGEDIFVWQVKRA</sequence>
<organism evidence="1 2">
    <name type="scientific">Tetraparma gracilis</name>
    <dbReference type="NCBI Taxonomy" id="2962635"/>
    <lineage>
        <taxon>Eukaryota</taxon>
        <taxon>Sar</taxon>
        <taxon>Stramenopiles</taxon>
        <taxon>Ochrophyta</taxon>
        <taxon>Bolidophyceae</taxon>
        <taxon>Parmales</taxon>
        <taxon>Triparmaceae</taxon>
        <taxon>Tetraparma</taxon>
    </lineage>
</organism>
<name>A0ABQ6MBB2_9STRA</name>
<proteinExistence type="predicted"/>
<reference evidence="1 2" key="1">
    <citation type="journal article" date="2023" name="Commun. Biol.">
        <title>Genome analysis of Parmales, the sister group of diatoms, reveals the evolutionary specialization of diatoms from phago-mixotrophs to photoautotrophs.</title>
        <authorList>
            <person name="Ban H."/>
            <person name="Sato S."/>
            <person name="Yoshikawa S."/>
            <person name="Yamada K."/>
            <person name="Nakamura Y."/>
            <person name="Ichinomiya M."/>
            <person name="Sato N."/>
            <person name="Blanc-Mathieu R."/>
            <person name="Endo H."/>
            <person name="Kuwata A."/>
            <person name="Ogata H."/>
        </authorList>
    </citation>
    <scope>NUCLEOTIDE SEQUENCE [LARGE SCALE GENOMIC DNA]</scope>
</reference>
<dbReference type="PANTHER" id="PTHR14614">
    <property type="entry name" value="HEPATOCELLULAR CARCINOMA-ASSOCIATED ANTIGEN"/>
    <property type="match status" value="1"/>
</dbReference>
<gene>
    <name evidence="1" type="ORF">TeGR_g9650</name>
</gene>
<dbReference type="InterPro" id="IPR029063">
    <property type="entry name" value="SAM-dependent_MTases_sf"/>
</dbReference>
<keyword evidence="2" id="KW-1185">Reference proteome</keyword>
<protein>
    <submittedName>
        <fullName evidence="1">Uncharacterized protein</fullName>
    </submittedName>
</protein>
<evidence type="ECO:0000313" key="1">
    <source>
        <dbReference type="EMBL" id="GMI23138.1"/>
    </source>
</evidence>
<accession>A0ABQ6MBB2</accession>
<dbReference type="EMBL" id="BRYB01000115">
    <property type="protein sequence ID" value="GMI23138.1"/>
    <property type="molecule type" value="Genomic_DNA"/>
</dbReference>
<dbReference type="Gene3D" id="3.40.50.150">
    <property type="entry name" value="Vaccinia Virus protein VP39"/>
    <property type="match status" value="1"/>
</dbReference>
<dbReference type="PANTHER" id="PTHR14614:SF163">
    <property type="entry name" value="METHYLTRANSFERASE SMALL DOMAIN-CONTAINING PROTEIN"/>
    <property type="match status" value="1"/>
</dbReference>
<comment type="caution">
    <text evidence="1">The sequence shown here is derived from an EMBL/GenBank/DDBJ whole genome shotgun (WGS) entry which is preliminary data.</text>
</comment>
<evidence type="ECO:0000313" key="2">
    <source>
        <dbReference type="Proteomes" id="UP001165060"/>
    </source>
</evidence>
<dbReference type="Proteomes" id="UP001165060">
    <property type="component" value="Unassembled WGS sequence"/>
</dbReference>
<dbReference type="Pfam" id="PF10294">
    <property type="entry name" value="Methyltransf_16"/>
    <property type="match status" value="1"/>
</dbReference>
<dbReference type="SUPFAM" id="SSF53335">
    <property type="entry name" value="S-adenosyl-L-methionine-dependent methyltransferases"/>
    <property type="match status" value="1"/>
</dbReference>